<keyword evidence="6" id="KW-1185">Reference proteome</keyword>
<protein>
    <recommendedName>
        <fullName evidence="7">ABC transporter domain-containing protein</fullName>
    </recommendedName>
</protein>
<evidence type="ECO:0000256" key="1">
    <source>
        <dbReference type="ARBA" id="ARBA00022448"/>
    </source>
</evidence>
<dbReference type="PANTHER" id="PTHR19241">
    <property type="entry name" value="ATP-BINDING CASSETTE TRANSPORTER"/>
    <property type="match status" value="1"/>
</dbReference>
<accession>A0AAE8M1X4</accession>
<evidence type="ECO:0000313" key="5">
    <source>
        <dbReference type="EMBL" id="SPJ72627.1"/>
    </source>
</evidence>
<keyword evidence="1" id="KW-0813">Transport</keyword>
<dbReference type="Pfam" id="PF14510">
    <property type="entry name" value="ABC_trans_N"/>
    <property type="match status" value="1"/>
</dbReference>
<reference evidence="5" key="1">
    <citation type="submission" date="2018-03" db="EMBL/GenBank/DDBJ databases">
        <authorList>
            <person name="Guldener U."/>
        </authorList>
    </citation>
    <scope>NUCLEOTIDE SEQUENCE</scope>
</reference>
<feature type="region of interest" description="Disordered" evidence="2">
    <location>
        <begin position="1"/>
        <end position="46"/>
    </location>
</feature>
<comment type="caution">
    <text evidence="5">The sequence shown here is derived from an EMBL/GenBank/DDBJ whole genome shotgun (WGS) entry which is preliminary data.</text>
</comment>
<gene>
    <name evidence="5" type="ORF">FTOL_02356</name>
</gene>
<name>A0AAE8M1X4_9HYPO</name>
<feature type="domain" description="ABC transporter" evidence="3">
    <location>
        <begin position="134"/>
        <end position="285"/>
    </location>
</feature>
<evidence type="ECO:0000259" key="3">
    <source>
        <dbReference type="Pfam" id="PF00005"/>
    </source>
</evidence>
<dbReference type="AlphaFoldDB" id="A0AAE8M1X4"/>
<feature type="compositionally biased region" description="Basic and acidic residues" evidence="2">
    <location>
        <begin position="7"/>
        <end position="20"/>
    </location>
</feature>
<dbReference type="Gene3D" id="3.40.50.300">
    <property type="entry name" value="P-loop containing nucleotide triphosphate hydrolases"/>
    <property type="match status" value="1"/>
</dbReference>
<dbReference type="SUPFAM" id="SSF52540">
    <property type="entry name" value="P-loop containing nucleoside triphosphate hydrolases"/>
    <property type="match status" value="1"/>
</dbReference>
<dbReference type="Proteomes" id="UP001187734">
    <property type="component" value="Unassembled WGS sequence"/>
</dbReference>
<dbReference type="Pfam" id="PF00005">
    <property type="entry name" value="ABC_tran"/>
    <property type="match status" value="1"/>
</dbReference>
<proteinExistence type="predicted"/>
<evidence type="ECO:0008006" key="7">
    <source>
        <dbReference type="Google" id="ProtNLM"/>
    </source>
</evidence>
<dbReference type="InterPro" id="IPR029481">
    <property type="entry name" value="ABC_trans_N"/>
</dbReference>
<sequence>MVLSEKGGFDKPGSDSELGHVEQSSATLQSRDNDGDSASDHHDAEMEEEIHELARRFTEEFNARKWAKAFYNIRENISGDAPPRMSGIAFRNLSVHGFGTPTDFQKTVGNVWLDAISMISCLRGKQAQRIDILRGLEGIVEAGEMLMVLGPPGSGCSTLLKTISGDTHGLYVDNDSTINYRGITAKQMRSVFRGEAIYTAEVDAHSPHMTVGDTLYFAARARCPQTIPDNVSRKEYAEHLRDVTMAMFGILHTTKTRVGDDFIRGVSGGERKRVTIAEAALSYSPL</sequence>
<evidence type="ECO:0000259" key="4">
    <source>
        <dbReference type="Pfam" id="PF14510"/>
    </source>
</evidence>
<dbReference type="InterPro" id="IPR027417">
    <property type="entry name" value="P-loop_NTPase"/>
</dbReference>
<dbReference type="EMBL" id="ONZP01000070">
    <property type="protein sequence ID" value="SPJ72627.1"/>
    <property type="molecule type" value="Genomic_DNA"/>
</dbReference>
<dbReference type="GO" id="GO:0005524">
    <property type="term" value="F:ATP binding"/>
    <property type="evidence" value="ECO:0007669"/>
    <property type="project" value="InterPro"/>
</dbReference>
<feature type="compositionally biased region" description="Basic and acidic residues" evidence="2">
    <location>
        <begin position="31"/>
        <end position="44"/>
    </location>
</feature>
<dbReference type="InterPro" id="IPR003439">
    <property type="entry name" value="ABC_transporter-like_ATP-bd"/>
</dbReference>
<evidence type="ECO:0000313" key="6">
    <source>
        <dbReference type="Proteomes" id="UP001187734"/>
    </source>
</evidence>
<evidence type="ECO:0000256" key="2">
    <source>
        <dbReference type="SAM" id="MobiDB-lite"/>
    </source>
</evidence>
<feature type="domain" description="Pleiotropic ABC efflux transporter N-terminal" evidence="4">
    <location>
        <begin position="57"/>
        <end position="111"/>
    </location>
</feature>
<dbReference type="GO" id="GO:0016887">
    <property type="term" value="F:ATP hydrolysis activity"/>
    <property type="evidence" value="ECO:0007669"/>
    <property type="project" value="InterPro"/>
</dbReference>
<organism evidence="5 6">
    <name type="scientific">Fusarium torulosum</name>
    <dbReference type="NCBI Taxonomy" id="33205"/>
    <lineage>
        <taxon>Eukaryota</taxon>
        <taxon>Fungi</taxon>
        <taxon>Dikarya</taxon>
        <taxon>Ascomycota</taxon>
        <taxon>Pezizomycotina</taxon>
        <taxon>Sordariomycetes</taxon>
        <taxon>Hypocreomycetidae</taxon>
        <taxon>Hypocreales</taxon>
        <taxon>Nectriaceae</taxon>
        <taxon>Fusarium</taxon>
    </lineage>
</organism>